<dbReference type="Pfam" id="PF02768">
    <property type="entry name" value="DNA_pol3_beta_3"/>
    <property type="match status" value="1"/>
</dbReference>
<evidence type="ECO:0000256" key="6">
    <source>
        <dbReference type="ARBA" id="ARBA00022695"/>
    </source>
</evidence>
<evidence type="ECO:0000256" key="10">
    <source>
        <dbReference type="PIRNR" id="PIRNR000804"/>
    </source>
</evidence>
<evidence type="ECO:0000256" key="3">
    <source>
        <dbReference type="ARBA" id="ARBA00021035"/>
    </source>
</evidence>
<keyword evidence="8 10" id="KW-0239">DNA-directed DNA polymerase</keyword>
<dbReference type="GO" id="GO:0008408">
    <property type="term" value="F:3'-5' exonuclease activity"/>
    <property type="evidence" value="ECO:0007669"/>
    <property type="project" value="InterPro"/>
</dbReference>
<dbReference type="GO" id="GO:0005737">
    <property type="term" value="C:cytoplasm"/>
    <property type="evidence" value="ECO:0007669"/>
    <property type="project" value="UniProtKB-SubCell"/>
</dbReference>
<keyword evidence="9" id="KW-0238">DNA-binding</keyword>
<evidence type="ECO:0000256" key="9">
    <source>
        <dbReference type="ARBA" id="ARBA00023125"/>
    </source>
</evidence>
<dbReference type="GO" id="GO:0003887">
    <property type="term" value="F:DNA-directed DNA polymerase activity"/>
    <property type="evidence" value="ECO:0007669"/>
    <property type="project" value="UniProtKB-UniRule"/>
</dbReference>
<comment type="function">
    <text evidence="10">Confers DNA tethering and processivity to DNA polymerases and other proteins. Acts as a clamp, forming a ring around DNA (a reaction catalyzed by the clamp-loading complex) which diffuses in an ATP-independent manner freely and bidirectionally along dsDNA. Initially characterized for its ability to contact the catalytic subunit of DNA polymerase III (Pol III), a complex, multichain enzyme responsible for most of the replicative synthesis in bacteria; Pol III exhibits 3'-5' exonuclease proofreading activity. The beta chain is required for initiation of replication as well as for processivity of DNA replication.</text>
</comment>
<evidence type="ECO:0000313" key="14">
    <source>
        <dbReference type="EMBL" id="HIR40841.1"/>
    </source>
</evidence>
<dbReference type="InterPro" id="IPR022635">
    <property type="entry name" value="DNA_polIII_beta_C"/>
</dbReference>
<dbReference type="PIRSF" id="PIRSF000804">
    <property type="entry name" value="DNA_pol_III_b"/>
    <property type="match status" value="1"/>
</dbReference>
<dbReference type="Proteomes" id="UP000886749">
    <property type="component" value="Unassembled WGS sequence"/>
</dbReference>
<dbReference type="EMBL" id="DVGY01000078">
    <property type="protein sequence ID" value="HIR40841.1"/>
    <property type="molecule type" value="Genomic_DNA"/>
</dbReference>
<comment type="subunit">
    <text evidence="10">Forms a ring-shaped head-to-tail homodimer around DNA.</text>
</comment>
<evidence type="ECO:0000256" key="2">
    <source>
        <dbReference type="ARBA" id="ARBA00010752"/>
    </source>
</evidence>
<evidence type="ECO:0000256" key="1">
    <source>
        <dbReference type="ARBA" id="ARBA00004496"/>
    </source>
</evidence>
<dbReference type="PANTHER" id="PTHR30478">
    <property type="entry name" value="DNA POLYMERASE III SUBUNIT BETA"/>
    <property type="match status" value="1"/>
</dbReference>
<evidence type="ECO:0000256" key="7">
    <source>
        <dbReference type="ARBA" id="ARBA00022705"/>
    </source>
</evidence>
<dbReference type="Pfam" id="PF02767">
    <property type="entry name" value="DNA_pol3_beta_2"/>
    <property type="match status" value="1"/>
</dbReference>
<keyword evidence="5 10" id="KW-0808">Transferase</keyword>
<dbReference type="GO" id="GO:0009360">
    <property type="term" value="C:DNA polymerase III complex"/>
    <property type="evidence" value="ECO:0007669"/>
    <property type="project" value="InterPro"/>
</dbReference>
<dbReference type="SUPFAM" id="SSF55979">
    <property type="entry name" value="DNA clamp"/>
    <property type="match status" value="3"/>
</dbReference>
<keyword evidence="4 10" id="KW-0963">Cytoplasm</keyword>
<dbReference type="GO" id="GO:0006271">
    <property type="term" value="P:DNA strand elongation involved in DNA replication"/>
    <property type="evidence" value="ECO:0007669"/>
    <property type="project" value="TreeGrafter"/>
</dbReference>
<keyword evidence="6 10" id="KW-0548">Nucleotidyltransferase</keyword>
<organism evidence="14 15">
    <name type="scientific">Candidatus Egerieicola pullicola</name>
    <dbReference type="NCBI Taxonomy" id="2840775"/>
    <lineage>
        <taxon>Bacteria</taxon>
        <taxon>Bacillati</taxon>
        <taxon>Bacillota</taxon>
        <taxon>Clostridia</taxon>
        <taxon>Eubacteriales</taxon>
        <taxon>Oscillospiraceae</taxon>
        <taxon>Oscillospiraceae incertae sedis</taxon>
        <taxon>Candidatus Egerieicola</taxon>
    </lineage>
</organism>
<gene>
    <name evidence="14" type="primary">dnaN</name>
    <name evidence="14" type="ORF">IAB36_03330</name>
</gene>
<dbReference type="InterPro" id="IPR001001">
    <property type="entry name" value="DNA_polIII_beta"/>
</dbReference>
<dbReference type="NCBIfam" id="TIGR00663">
    <property type="entry name" value="dnan"/>
    <property type="match status" value="1"/>
</dbReference>
<feature type="domain" description="DNA polymerase III beta sliding clamp N-terminal" evidence="11">
    <location>
        <begin position="1"/>
        <end position="119"/>
    </location>
</feature>
<dbReference type="PANTHER" id="PTHR30478:SF0">
    <property type="entry name" value="BETA SLIDING CLAMP"/>
    <property type="match status" value="1"/>
</dbReference>
<evidence type="ECO:0000259" key="11">
    <source>
        <dbReference type="Pfam" id="PF00712"/>
    </source>
</evidence>
<dbReference type="InterPro" id="IPR046938">
    <property type="entry name" value="DNA_clamp_sf"/>
</dbReference>
<dbReference type="Gene3D" id="3.10.150.10">
    <property type="entry name" value="DNA Polymerase III, subunit A, domain 2"/>
    <property type="match status" value="1"/>
</dbReference>
<accession>A0A9D1AKH3</accession>
<proteinExistence type="inferred from homology"/>
<dbReference type="GO" id="GO:0003677">
    <property type="term" value="F:DNA binding"/>
    <property type="evidence" value="ECO:0007669"/>
    <property type="project" value="UniProtKB-UniRule"/>
</dbReference>
<dbReference type="Gene3D" id="3.70.10.10">
    <property type="match status" value="1"/>
</dbReference>
<dbReference type="AlphaFoldDB" id="A0A9D1AKH3"/>
<dbReference type="Pfam" id="PF00712">
    <property type="entry name" value="DNA_pol3_beta"/>
    <property type="match status" value="1"/>
</dbReference>
<feature type="domain" description="DNA polymerase III beta sliding clamp C-terminal" evidence="13">
    <location>
        <begin position="249"/>
        <end position="368"/>
    </location>
</feature>
<sequence length="371" mass="40665">MKFSCQKSVLNETIANVGLAVASHSTIAALEGILMECSADQVKLTGYSLDFGILKSIPVMNAQPGRIVLSAGLLSSIVGKMPDGVITLESDDKWMVTISCQDASFTVLGMDPADYPEIPTVNDQDSMELPADTLKDILEQTLFAVSKNDSYPILTGVLFEANDNQLNVVSVDNIRLALRKETIAYSGSCKFVVPGKSLSELLVLLNKNFAQEEDKTVSLRFTQRHIIFSIGGYQVISRLLEGDFLDYQRTIPTTFKTQVTVKVKDFMDSINRASIIIHNSNVISPVKCSFEPDKIELTCESSLGKVKDSLPAEMEGDPLKVGFNNRYMLDALKASKCDQVLLKMGSDFNPILITPTQGDSFLFLVLPILLS</sequence>
<comment type="subcellular location">
    <subcellularLocation>
        <location evidence="1 10">Cytoplasm</location>
    </subcellularLocation>
</comment>
<comment type="similarity">
    <text evidence="2 10">Belongs to the beta sliding clamp family.</text>
</comment>
<name>A0A9D1AKH3_9FIRM</name>
<reference evidence="14" key="1">
    <citation type="submission" date="2020-10" db="EMBL/GenBank/DDBJ databases">
        <authorList>
            <person name="Gilroy R."/>
        </authorList>
    </citation>
    <scope>NUCLEOTIDE SEQUENCE</scope>
    <source>
        <strain evidence="14">CHK184-25365</strain>
    </source>
</reference>
<reference evidence="14" key="2">
    <citation type="journal article" date="2021" name="PeerJ">
        <title>Extensive microbial diversity within the chicken gut microbiome revealed by metagenomics and culture.</title>
        <authorList>
            <person name="Gilroy R."/>
            <person name="Ravi A."/>
            <person name="Getino M."/>
            <person name="Pursley I."/>
            <person name="Horton D.L."/>
            <person name="Alikhan N.F."/>
            <person name="Baker D."/>
            <person name="Gharbi K."/>
            <person name="Hall N."/>
            <person name="Watson M."/>
            <person name="Adriaenssens E.M."/>
            <person name="Foster-Nyarko E."/>
            <person name="Jarju S."/>
            <person name="Secka A."/>
            <person name="Antonio M."/>
            <person name="Oren A."/>
            <person name="Chaudhuri R.R."/>
            <person name="La Ragione R."/>
            <person name="Hildebrand F."/>
            <person name="Pallen M.J."/>
        </authorList>
    </citation>
    <scope>NUCLEOTIDE SEQUENCE</scope>
    <source>
        <strain evidence="14">CHK184-25365</strain>
    </source>
</reference>
<dbReference type="CDD" id="cd00140">
    <property type="entry name" value="beta_clamp"/>
    <property type="match status" value="1"/>
</dbReference>
<evidence type="ECO:0000259" key="12">
    <source>
        <dbReference type="Pfam" id="PF02767"/>
    </source>
</evidence>
<protein>
    <recommendedName>
        <fullName evidence="3 10">Beta sliding clamp</fullName>
    </recommendedName>
</protein>
<comment type="caution">
    <text evidence="14">The sequence shown here is derived from an EMBL/GenBank/DDBJ whole genome shotgun (WGS) entry which is preliminary data.</text>
</comment>
<dbReference type="InterPro" id="IPR022634">
    <property type="entry name" value="DNA_polIII_beta_N"/>
</dbReference>
<evidence type="ECO:0000313" key="15">
    <source>
        <dbReference type="Proteomes" id="UP000886749"/>
    </source>
</evidence>
<dbReference type="SMART" id="SM00480">
    <property type="entry name" value="POL3Bc"/>
    <property type="match status" value="1"/>
</dbReference>
<dbReference type="InterPro" id="IPR022637">
    <property type="entry name" value="DNA_polIII_beta_cen"/>
</dbReference>
<evidence type="ECO:0000259" key="13">
    <source>
        <dbReference type="Pfam" id="PF02768"/>
    </source>
</evidence>
<evidence type="ECO:0000256" key="8">
    <source>
        <dbReference type="ARBA" id="ARBA00022932"/>
    </source>
</evidence>
<evidence type="ECO:0000256" key="5">
    <source>
        <dbReference type="ARBA" id="ARBA00022679"/>
    </source>
</evidence>
<evidence type="ECO:0000256" key="4">
    <source>
        <dbReference type="ARBA" id="ARBA00022490"/>
    </source>
</evidence>
<keyword evidence="7 10" id="KW-0235">DNA replication</keyword>
<feature type="domain" description="DNA polymerase III beta sliding clamp central" evidence="12">
    <location>
        <begin position="128"/>
        <end position="244"/>
    </location>
</feature>